<organism evidence="1 2">
    <name type="scientific">Acidithiobacillus ferrivorans</name>
    <dbReference type="NCBI Taxonomy" id="160808"/>
    <lineage>
        <taxon>Bacteria</taxon>
        <taxon>Pseudomonadati</taxon>
        <taxon>Pseudomonadota</taxon>
        <taxon>Acidithiobacillia</taxon>
        <taxon>Acidithiobacillales</taxon>
        <taxon>Acidithiobacillaceae</taxon>
        <taxon>Acidithiobacillus</taxon>
    </lineage>
</organism>
<dbReference type="Proteomes" id="UP000216779">
    <property type="component" value="Unassembled WGS sequence"/>
</dbReference>
<reference evidence="1 2" key="1">
    <citation type="submission" date="2017-03" db="EMBL/GenBank/DDBJ databases">
        <title>Lifting the veil on microbial sulfur biogeochemistry in mining wastewaters.</title>
        <authorList>
            <person name="Kantor R.S."/>
            <person name="Colenbrander Nelson T."/>
            <person name="Marshall S."/>
            <person name="Bennett D."/>
            <person name="Apte S."/>
            <person name="Camacho D."/>
            <person name="Thomas B.C."/>
            <person name="Warren L.A."/>
            <person name="Banfield J.F."/>
        </authorList>
    </citation>
    <scope>NUCLEOTIDE SEQUENCE [LARGE SCALE GENOMIC DNA]</scope>
    <source>
        <strain evidence="1">21-59-9</strain>
    </source>
</reference>
<comment type="caution">
    <text evidence="1">The sequence shown here is derived from an EMBL/GenBank/DDBJ whole genome shotgun (WGS) entry which is preliminary data.</text>
</comment>
<sequence length="100" mass="11205">AGRERGYTLAFSSLQKVSPFMQRITEETFRILVNAGSVRKITLQPAPWNGKERWAVVLKLGMDEATIKSARTEVRTWASLDSLARWLKAQGCGVAELRVV</sequence>
<name>A0A257SM24_9PROT</name>
<evidence type="ECO:0000313" key="1">
    <source>
        <dbReference type="EMBL" id="OYV74288.1"/>
    </source>
</evidence>
<gene>
    <name evidence="1" type="ORF">B7Z70_12160</name>
</gene>
<dbReference type="AlphaFoldDB" id="A0A257SM24"/>
<protein>
    <submittedName>
        <fullName evidence="1">Uncharacterized protein</fullName>
    </submittedName>
</protein>
<accession>A0A257SM24</accession>
<dbReference type="EMBL" id="NCBC01000584">
    <property type="protein sequence ID" value="OYV74288.1"/>
    <property type="molecule type" value="Genomic_DNA"/>
</dbReference>
<proteinExistence type="predicted"/>
<evidence type="ECO:0000313" key="2">
    <source>
        <dbReference type="Proteomes" id="UP000216779"/>
    </source>
</evidence>
<feature type="non-terminal residue" evidence="1">
    <location>
        <position position="1"/>
    </location>
</feature>